<dbReference type="Gene3D" id="1.25.40.10">
    <property type="entry name" value="Tetratricopeptide repeat domain"/>
    <property type="match status" value="1"/>
</dbReference>
<evidence type="ECO:0000313" key="1">
    <source>
        <dbReference type="EMBL" id="KAK3001042.1"/>
    </source>
</evidence>
<evidence type="ECO:0000313" key="2">
    <source>
        <dbReference type="Proteomes" id="UP001188597"/>
    </source>
</evidence>
<dbReference type="Proteomes" id="UP001188597">
    <property type="component" value="Unassembled WGS sequence"/>
</dbReference>
<dbReference type="InterPro" id="IPR046960">
    <property type="entry name" value="PPR_At4g14850-like_plant"/>
</dbReference>
<dbReference type="InterPro" id="IPR011990">
    <property type="entry name" value="TPR-like_helical_dom_sf"/>
</dbReference>
<reference evidence="1" key="1">
    <citation type="submission" date="2022-12" db="EMBL/GenBank/DDBJ databases">
        <title>Draft genome assemblies for two species of Escallonia (Escalloniales).</title>
        <authorList>
            <person name="Chanderbali A."/>
            <person name="Dervinis C."/>
            <person name="Anghel I."/>
            <person name="Soltis D."/>
            <person name="Soltis P."/>
            <person name="Zapata F."/>
        </authorList>
    </citation>
    <scope>NUCLEOTIDE SEQUENCE</scope>
    <source>
        <strain evidence="1">UCBG64.0493</strain>
        <tissue evidence="1">Leaf</tissue>
    </source>
</reference>
<protein>
    <recommendedName>
        <fullName evidence="3">Pentatricopeptide repeat-containing protein</fullName>
    </recommendedName>
</protein>
<keyword evidence="2" id="KW-1185">Reference proteome</keyword>
<comment type="caution">
    <text evidence="1">The sequence shown here is derived from an EMBL/GenBank/DDBJ whole genome shotgun (WGS) entry which is preliminary data.</text>
</comment>
<name>A0AA88V3F2_9ASTE</name>
<proteinExistence type="predicted"/>
<dbReference type="PANTHER" id="PTHR47926">
    <property type="entry name" value="PENTATRICOPEPTIDE REPEAT-CONTAINING PROTEIN"/>
    <property type="match status" value="1"/>
</dbReference>
<dbReference type="GO" id="GO:0009451">
    <property type="term" value="P:RNA modification"/>
    <property type="evidence" value="ECO:0007669"/>
    <property type="project" value="InterPro"/>
</dbReference>
<dbReference type="PANTHER" id="PTHR47926:SF471">
    <property type="entry name" value="DYW DOMAIN-CONTAINING PROTEIN"/>
    <property type="match status" value="1"/>
</dbReference>
<gene>
    <name evidence="1" type="ORF">RJ639_021368</name>
</gene>
<accession>A0AA88V3F2</accession>
<organism evidence="1 2">
    <name type="scientific">Escallonia herrerae</name>
    <dbReference type="NCBI Taxonomy" id="1293975"/>
    <lineage>
        <taxon>Eukaryota</taxon>
        <taxon>Viridiplantae</taxon>
        <taxon>Streptophyta</taxon>
        <taxon>Embryophyta</taxon>
        <taxon>Tracheophyta</taxon>
        <taxon>Spermatophyta</taxon>
        <taxon>Magnoliopsida</taxon>
        <taxon>eudicotyledons</taxon>
        <taxon>Gunneridae</taxon>
        <taxon>Pentapetalae</taxon>
        <taxon>asterids</taxon>
        <taxon>campanulids</taxon>
        <taxon>Escalloniales</taxon>
        <taxon>Escalloniaceae</taxon>
        <taxon>Escallonia</taxon>
    </lineage>
</organism>
<evidence type="ECO:0008006" key="3">
    <source>
        <dbReference type="Google" id="ProtNLM"/>
    </source>
</evidence>
<dbReference type="GO" id="GO:0003723">
    <property type="term" value="F:RNA binding"/>
    <property type="evidence" value="ECO:0007669"/>
    <property type="project" value="InterPro"/>
</dbReference>
<dbReference type="AlphaFoldDB" id="A0AA88V3F2"/>
<dbReference type="EMBL" id="JAVXUP010002861">
    <property type="protein sequence ID" value="KAK3001042.1"/>
    <property type="molecule type" value="Genomic_DNA"/>
</dbReference>
<sequence length="100" mass="11206">MDEKKYLVSWSACFAHNGMESQSVATFADMLRFGECPNEYCFAALIQTCCRPDYARTGMQLHNWVVKSILCLDVAVGCSLLDMYAKCVSDGSVDDVRKVF</sequence>